<dbReference type="Gene3D" id="1.10.3720.10">
    <property type="entry name" value="MetI-like"/>
    <property type="match status" value="1"/>
</dbReference>
<keyword evidence="6 7" id="KW-0472">Membrane</keyword>
<dbReference type="PANTHER" id="PTHR43163">
    <property type="entry name" value="DIPEPTIDE TRANSPORT SYSTEM PERMEASE PROTEIN DPPB-RELATED"/>
    <property type="match status" value="1"/>
</dbReference>
<evidence type="ECO:0000256" key="1">
    <source>
        <dbReference type="ARBA" id="ARBA00004651"/>
    </source>
</evidence>
<accession>A0A7J3ZLR9</accession>
<comment type="similarity">
    <text evidence="7">Belongs to the binding-protein-dependent transport system permease family.</text>
</comment>
<gene>
    <name evidence="9" type="ORF">ENM78_06140</name>
</gene>
<feature type="domain" description="ABC transmembrane type-1" evidence="8">
    <location>
        <begin position="97"/>
        <end position="308"/>
    </location>
</feature>
<comment type="subcellular location">
    <subcellularLocation>
        <location evidence="1 7">Cell membrane</location>
        <topology evidence="1 7">Multi-pass membrane protein</topology>
    </subcellularLocation>
</comment>
<sequence length="325" mass="36154">MIKYIVSRLLQGLVTVILSVIILFFIINLAPGDPIIFIVGGGEPPPPEIVEMLRAEYGLDRPVHERLVIYTSKLLRFDLGYSFIYKVSVFDLVVGRLKATVVLAMLSYVISTLLGVLLAIVAVRRPGFLIDKLINGLSTVFFSLPSFWVGQILILVFAVRLGLLPTGGLVDPRTPPETIPRLLDVLRHTILPLITLTLVYLGLMTRLSRSLLIETLQEDFITTARAKGLNENLVISKHALRVAMLPIITMANFNLAFLLSGSILVETVFSWPGVGTLLYDSILKRDYPVMAGIFYMTILLSVIINLITDLIYLALDPRVKLGERR</sequence>
<keyword evidence="2 7" id="KW-0813">Transport</keyword>
<dbReference type="InterPro" id="IPR000515">
    <property type="entry name" value="MetI-like"/>
</dbReference>
<comment type="caution">
    <text evidence="9">The sequence shown here is derived from an EMBL/GenBank/DDBJ whole genome shotgun (WGS) entry which is preliminary data.</text>
</comment>
<keyword evidence="4 7" id="KW-0812">Transmembrane</keyword>
<dbReference type="InterPro" id="IPR035906">
    <property type="entry name" value="MetI-like_sf"/>
</dbReference>
<evidence type="ECO:0000256" key="5">
    <source>
        <dbReference type="ARBA" id="ARBA00022989"/>
    </source>
</evidence>
<evidence type="ECO:0000313" key="9">
    <source>
        <dbReference type="EMBL" id="HHQ81009.1"/>
    </source>
</evidence>
<feature type="transmembrane region" description="Helical" evidence="7">
    <location>
        <begin position="12"/>
        <end position="30"/>
    </location>
</feature>
<dbReference type="GO" id="GO:0055085">
    <property type="term" value="P:transmembrane transport"/>
    <property type="evidence" value="ECO:0007669"/>
    <property type="project" value="InterPro"/>
</dbReference>
<dbReference type="GO" id="GO:0005886">
    <property type="term" value="C:plasma membrane"/>
    <property type="evidence" value="ECO:0007669"/>
    <property type="project" value="UniProtKB-SubCell"/>
</dbReference>
<evidence type="ECO:0000256" key="7">
    <source>
        <dbReference type="RuleBase" id="RU363032"/>
    </source>
</evidence>
<dbReference type="InterPro" id="IPR045621">
    <property type="entry name" value="BPD_transp_1_N"/>
</dbReference>
<evidence type="ECO:0000256" key="3">
    <source>
        <dbReference type="ARBA" id="ARBA00022475"/>
    </source>
</evidence>
<dbReference type="SUPFAM" id="SSF161098">
    <property type="entry name" value="MetI-like"/>
    <property type="match status" value="1"/>
</dbReference>
<name>A0A7J3ZLR9_9CREN</name>
<feature type="transmembrane region" description="Helical" evidence="7">
    <location>
        <begin position="289"/>
        <end position="315"/>
    </location>
</feature>
<feature type="transmembrane region" description="Helical" evidence="7">
    <location>
        <begin position="133"/>
        <end position="159"/>
    </location>
</feature>
<protein>
    <submittedName>
        <fullName evidence="9">ABC transporter permease</fullName>
    </submittedName>
</protein>
<dbReference type="CDD" id="cd06261">
    <property type="entry name" value="TM_PBP2"/>
    <property type="match status" value="1"/>
</dbReference>
<feature type="transmembrane region" description="Helical" evidence="7">
    <location>
        <begin position="185"/>
        <end position="203"/>
    </location>
</feature>
<dbReference type="Pfam" id="PF19300">
    <property type="entry name" value="BPD_transp_1_N"/>
    <property type="match status" value="1"/>
</dbReference>
<dbReference type="PANTHER" id="PTHR43163:SF6">
    <property type="entry name" value="DIPEPTIDE TRANSPORT SYSTEM PERMEASE PROTEIN DPPB-RELATED"/>
    <property type="match status" value="1"/>
</dbReference>
<feature type="transmembrane region" description="Helical" evidence="7">
    <location>
        <begin position="99"/>
        <end position="121"/>
    </location>
</feature>
<evidence type="ECO:0000259" key="8">
    <source>
        <dbReference type="PROSITE" id="PS50928"/>
    </source>
</evidence>
<dbReference type="AlphaFoldDB" id="A0A7J3ZLR9"/>
<dbReference type="Pfam" id="PF00528">
    <property type="entry name" value="BPD_transp_1"/>
    <property type="match status" value="1"/>
</dbReference>
<keyword evidence="3" id="KW-1003">Cell membrane</keyword>
<reference evidence="9" key="1">
    <citation type="journal article" date="2020" name="mSystems">
        <title>Genome- and Community-Level Interaction Insights into Carbon Utilization and Element Cycling Functions of Hydrothermarchaeota in Hydrothermal Sediment.</title>
        <authorList>
            <person name="Zhou Z."/>
            <person name="Liu Y."/>
            <person name="Xu W."/>
            <person name="Pan J."/>
            <person name="Luo Z.H."/>
            <person name="Li M."/>
        </authorList>
    </citation>
    <scope>NUCLEOTIDE SEQUENCE [LARGE SCALE GENOMIC DNA]</scope>
    <source>
        <strain evidence="9">SpSt-1116</strain>
    </source>
</reference>
<evidence type="ECO:0000256" key="4">
    <source>
        <dbReference type="ARBA" id="ARBA00022692"/>
    </source>
</evidence>
<organism evidence="9">
    <name type="scientific">Fervidicoccus fontis</name>
    <dbReference type="NCBI Taxonomy" id="683846"/>
    <lineage>
        <taxon>Archaea</taxon>
        <taxon>Thermoproteota</taxon>
        <taxon>Thermoprotei</taxon>
        <taxon>Fervidicoccales</taxon>
        <taxon>Fervidicoccaceae</taxon>
        <taxon>Fervidicoccus</taxon>
    </lineage>
</organism>
<feature type="transmembrane region" description="Helical" evidence="7">
    <location>
        <begin position="242"/>
        <end position="269"/>
    </location>
</feature>
<proteinExistence type="inferred from homology"/>
<dbReference type="PROSITE" id="PS50928">
    <property type="entry name" value="ABC_TM1"/>
    <property type="match status" value="1"/>
</dbReference>
<evidence type="ECO:0000256" key="6">
    <source>
        <dbReference type="ARBA" id="ARBA00023136"/>
    </source>
</evidence>
<dbReference type="EMBL" id="DRZC01000080">
    <property type="protein sequence ID" value="HHQ81009.1"/>
    <property type="molecule type" value="Genomic_DNA"/>
</dbReference>
<evidence type="ECO:0000256" key="2">
    <source>
        <dbReference type="ARBA" id="ARBA00022448"/>
    </source>
</evidence>
<keyword evidence="5 7" id="KW-1133">Transmembrane helix</keyword>